<evidence type="ECO:0000313" key="1">
    <source>
        <dbReference type="EMBL" id="SDO03920.1"/>
    </source>
</evidence>
<dbReference type="RefSeq" id="WP_159427731.1">
    <property type="nucleotide sequence ID" value="NZ_FNIN01000017.1"/>
</dbReference>
<dbReference type="Proteomes" id="UP000199602">
    <property type="component" value="Unassembled WGS sequence"/>
</dbReference>
<dbReference type="STRING" id="206665.SAMN04488516_11726"/>
<sequence>MKIGFFSVLGLIGVLAEELTKAASDGKITASEGLHIVEKVCEQLGIKLEIDMGNREE</sequence>
<evidence type="ECO:0000313" key="2">
    <source>
        <dbReference type="Proteomes" id="UP000199602"/>
    </source>
</evidence>
<gene>
    <name evidence="1" type="ORF">SAMN04488516_11726</name>
</gene>
<organism evidence="1 2">
    <name type="scientific">Desulfonauticus submarinus</name>
    <dbReference type="NCBI Taxonomy" id="206665"/>
    <lineage>
        <taxon>Bacteria</taxon>
        <taxon>Pseudomonadati</taxon>
        <taxon>Thermodesulfobacteriota</taxon>
        <taxon>Desulfovibrionia</taxon>
        <taxon>Desulfovibrionales</taxon>
        <taxon>Desulfonauticaceae</taxon>
        <taxon>Desulfonauticus</taxon>
    </lineage>
</organism>
<keyword evidence="2" id="KW-1185">Reference proteome</keyword>
<proteinExistence type="predicted"/>
<name>A0A1H0GAM1_9BACT</name>
<dbReference type="EMBL" id="FNIN01000017">
    <property type="protein sequence ID" value="SDO03920.1"/>
    <property type="molecule type" value="Genomic_DNA"/>
</dbReference>
<accession>A0A1H0GAM1</accession>
<protein>
    <submittedName>
        <fullName evidence="1">Uncharacterized protein</fullName>
    </submittedName>
</protein>
<reference evidence="1 2" key="1">
    <citation type="submission" date="2016-10" db="EMBL/GenBank/DDBJ databases">
        <authorList>
            <person name="de Groot N.N."/>
        </authorList>
    </citation>
    <scope>NUCLEOTIDE SEQUENCE [LARGE SCALE GENOMIC DNA]</scope>
    <source>
        <strain evidence="1 2">DSM 15269</strain>
    </source>
</reference>
<dbReference type="AlphaFoldDB" id="A0A1H0GAM1"/>